<dbReference type="EMBL" id="GL883021">
    <property type="protein sequence ID" value="EGG17743.1"/>
    <property type="molecule type" value="Genomic_DNA"/>
</dbReference>
<dbReference type="GeneID" id="14869867"/>
<evidence type="ECO:0000313" key="5">
    <source>
        <dbReference type="Proteomes" id="UP000007797"/>
    </source>
</evidence>
<dbReference type="KEGG" id="dfa:DFA_08742"/>
<dbReference type="SUPFAM" id="SSF53335">
    <property type="entry name" value="S-adenosyl-L-methionine-dependent methyltransferases"/>
    <property type="match status" value="1"/>
</dbReference>
<dbReference type="InterPro" id="IPR007213">
    <property type="entry name" value="Ppm1/Ppm2/Tcmp"/>
</dbReference>
<keyword evidence="5" id="KW-1185">Reference proteome</keyword>
<evidence type="ECO:0000256" key="1">
    <source>
        <dbReference type="ARBA" id="ARBA00008138"/>
    </source>
</evidence>
<dbReference type="STRING" id="1054147.F4Q3Y7"/>
<dbReference type="NCBIfam" id="TIGR00027">
    <property type="entry name" value="mthyl_TIGR00027"/>
    <property type="match status" value="1"/>
</dbReference>
<comment type="similarity">
    <text evidence="1">Belongs to the UPF0677 family.</text>
</comment>
<accession>F4Q3Y7</accession>
<dbReference type="RefSeq" id="XP_004356227.1">
    <property type="nucleotide sequence ID" value="XM_004356174.1"/>
</dbReference>
<dbReference type="OrthoDB" id="18859at2759"/>
<evidence type="ECO:0000256" key="2">
    <source>
        <dbReference type="ARBA" id="ARBA00022603"/>
    </source>
</evidence>
<keyword evidence="2" id="KW-0489">Methyltransferase</keyword>
<dbReference type="Pfam" id="PF04072">
    <property type="entry name" value="LCM"/>
    <property type="match status" value="1"/>
</dbReference>
<dbReference type="Proteomes" id="UP000007797">
    <property type="component" value="Unassembled WGS sequence"/>
</dbReference>
<dbReference type="GO" id="GO:0008168">
    <property type="term" value="F:methyltransferase activity"/>
    <property type="evidence" value="ECO:0007669"/>
    <property type="project" value="UniProtKB-KW"/>
</dbReference>
<dbReference type="AlphaFoldDB" id="F4Q3Y7"/>
<evidence type="ECO:0000313" key="4">
    <source>
        <dbReference type="EMBL" id="EGG17743.1"/>
    </source>
</evidence>
<sequence>MESKEEDIPKMENPKIEVSATAILVCAARAVATNKFIRKALERNDHSMIQDEIVKRYYTPKLDDSTVHENLAYYDPYSFIILDCEGSTRTLENFVEHQTVPPVKQDLSHLSFQEQLILWKEVVAAFGIQTVLRRTKLIDSLITNHVINGDIEQIVVFGAGMDMRAHRMKLAASVTVYELDMPKVIELKKNEVDHASKVIEPISQSTIKYIGIDLSTKKWIDNLLELGFDANKPTFWIMEGLLMYLKPSAVDDVFQGISQLSCRGSALVAHICKMLNMPFGTRSFNNLLNLIHSSSSDPTKLIAKNAPYFTSVCHYTFQDIGTLFSAEDVEDNKAKPSPTPKNVVNNIETTEQQPIEDDFSWYAFAQQFQHRQQS</sequence>
<dbReference type="Gene3D" id="3.40.50.150">
    <property type="entry name" value="Vaccinia Virus protein VP39"/>
    <property type="match status" value="1"/>
</dbReference>
<protein>
    <submittedName>
        <fullName evidence="4">Uncharacterized protein</fullName>
    </submittedName>
</protein>
<keyword evidence="3" id="KW-0808">Transferase</keyword>
<evidence type="ECO:0000256" key="3">
    <source>
        <dbReference type="ARBA" id="ARBA00022679"/>
    </source>
</evidence>
<dbReference type="InterPro" id="IPR011610">
    <property type="entry name" value="SAM_mthyl_Trfase_ML2640-like"/>
</dbReference>
<name>F4Q3Y7_CACFS</name>
<reference evidence="5" key="1">
    <citation type="journal article" date="2011" name="Genome Res.">
        <title>Phylogeny-wide analysis of social amoeba genomes highlights ancient origins for complex intercellular communication.</title>
        <authorList>
            <person name="Heidel A.J."/>
            <person name="Lawal H.M."/>
            <person name="Felder M."/>
            <person name="Schilde C."/>
            <person name="Helps N.R."/>
            <person name="Tunggal B."/>
            <person name="Rivero F."/>
            <person name="John U."/>
            <person name="Schleicher M."/>
            <person name="Eichinger L."/>
            <person name="Platzer M."/>
            <person name="Noegel A.A."/>
            <person name="Schaap P."/>
            <person name="Gloeckner G."/>
        </authorList>
    </citation>
    <scope>NUCLEOTIDE SEQUENCE [LARGE SCALE GENOMIC DNA]</scope>
    <source>
        <strain evidence="5">SH3</strain>
    </source>
</reference>
<gene>
    <name evidence="4" type="ORF">DFA_08742</name>
</gene>
<proteinExistence type="inferred from homology"/>
<dbReference type="PANTHER" id="PTHR43619">
    <property type="entry name" value="S-ADENOSYL-L-METHIONINE-DEPENDENT METHYLTRANSFERASE YKTD-RELATED"/>
    <property type="match status" value="1"/>
</dbReference>
<dbReference type="InterPro" id="IPR029063">
    <property type="entry name" value="SAM-dependent_MTases_sf"/>
</dbReference>
<dbReference type="PANTHER" id="PTHR43619:SF2">
    <property type="entry name" value="S-ADENOSYL-L-METHIONINE-DEPENDENT METHYLTRANSFERASES SUPERFAMILY PROTEIN"/>
    <property type="match status" value="1"/>
</dbReference>
<organism evidence="4 5">
    <name type="scientific">Cavenderia fasciculata</name>
    <name type="common">Slime mold</name>
    <name type="synonym">Dictyostelium fasciculatum</name>
    <dbReference type="NCBI Taxonomy" id="261658"/>
    <lineage>
        <taxon>Eukaryota</taxon>
        <taxon>Amoebozoa</taxon>
        <taxon>Evosea</taxon>
        <taxon>Eumycetozoa</taxon>
        <taxon>Dictyostelia</taxon>
        <taxon>Acytosteliales</taxon>
        <taxon>Cavenderiaceae</taxon>
        <taxon>Cavenderia</taxon>
    </lineage>
</organism>
<dbReference type="GO" id="GO:0032259">
    <property type="term" value="P:methylation"/>
    <property type="evidence" value="ECO:0007669"/>
    <property type="project" value="UniProtKB-KW"/>
</dbReference>
<dbReference type="OMA" id="EYIENEP"/>